<dbReference type="EMBL" id="CAHS01000014">
    <property type="protein sequence ID" value="CCG87081.1"/>
    <property type="molecule type" value="Genomic_DNA"/>
</dbReference>
<dbReference type="STRING" id="1161919.EPIR_1716"/>
<protein>
    <submittedName>
        <fullName evidence="6">LacI family transcription regulator</fullName>
    </submittedName>
</protein>
<dbReference type="InterPro" id="IPR000843">
    <property type="entry name" value="HTH_LacI"/>
</dbReference>
<keyword evidence="7" id="KW-1185">Reference proteome</keyword>
<keyword evidence="4" id="KW-0804">Transcription</keyword>
<dbReference type="Proteomes" id="UP000018217">
    <property type="component" value="Unassembled WGS sequence"/>
</dbReference>
<dbReference type="InterPro" id="IPR001761">
    <property type="entry name" value="Peripla_BP/Lac1_sug-bd_dom"/>
</dbReference>
<keyword evidence="1" id="KW-0678">Repressor</keyword>
<organism evidence="6 7">
    <name type="scientific">Erwinia piriflorinigrans CFBP 5888</name>
    <dbReference type="NCBI Taxonomy" id="1161919"/>
    <lineage>
        <taxon>Bacteria</taxon>
        <taxon>Pseudomonadati</taxon>
        <taxon>Pseudomonadota</taxon>
        <taxon>Gammaproteobacteria</taxon>
        <taxon>Enterobacterales</taxon>
        <taxon>Erwiniaceae</taxon>
        <taxon>Erwinia</taxon>
    </lineage>
</organism>
<dbReference type="Gene3D" id="1.10.260.40">
    <property type="entry name" value="lambda repressor-like DNA-binding domains"/>
    <property type="match status" value="1"/>
</dbReference>
<dbReference type="Pfam" id="PF00532">
    <property type="entry name" value="Peripla_BP_1"/>
    <property type="match status" value="1"/>
</dbReference>
<evidence type="ECO:0000256" key="3">
    <source>
        <dbReference type="ARBA" id="ARBA00023125"/>
    </source>
</evidence>
<keyword evidence="3" id="KW-0238">DNA-binding</keyword>
<evidence type="ECO:0000313" key="6">
    <source>
        <dbReference type="EMBL" id="CCG87081.1"/>
    </source>
</evidence>
<dbReference type="Pfam" id="PF00356">
    <property type="entry name" value="LacI"/>
    <property type="match status" value="1"/>
</dbReference>
<dbReference type="CDD" id="cd01392">
    <property type="entry name" value="HTH_LacI"/>
    <property type="match status" value="1"/>
</dbReference>
<dbReference type="PANTHER" id="PTHR30146:SF151">
    <property type="entry name" value="HTH-TYPE TRANSCRIPTIONAL REPRESSOR CYTR"/>
    <property type="match status" value="1"/>
</dbReference>
<dbReference type="PROSITE" id="PS50932">
    <property type="entry name" value="HTH_LACI_2"/>
    <property type="match status" value="1"/>
</dbReference>
<dbReference type="RefSeq" id="WP_023654879.1">
    <property type="nucleotide sequence ID" value="NZ_CAHS01000014.1"/>
</dbReference>
<dbReference type="GO" id="GO:0003700">
    <property type="term" value="F:DNA-binding transcription factor activity"/>
    <property type="evidence" value="ECO:0007669"/>
    <property type="project" value="TreeGrafter"/>
</dbReference>
<dbReference type="CDD" id="cd06288">
    <property type="entry name" value="PBP1_sucrose_transcription_regulator"/>
    <property type="match status" value="1"/>
</dbReference>
<evidence type="ECO:0000259" key="5">
    <source>
        <dbReference type="PROSITE" id="PS50932"/>
    </source>
</evidence>
<gene>
    <name evidence="6" type="primary">cscR</name>
    <name evidence="6" type="ORF">EPIR_1716</name>
</gene>
<evidence type="ECO:0000256" key="2">
    <source>
        <dbReference type="ARBA" id="ARBA00023015"/>
    </source>
</evidence>
<dbReference type="SUPFAM" id="SSF53822">
    <property type="entry name" value="Periplasmic binding protein-like I"/>
    <property type="match status" value="1"/>
</dbReference>
<name>V5Z6Y1_9GAMM</name>
<comment type="caution">
    <text evidence="6">The sequence shown here is derived from an EMBL/GenBank/DDBJ whole genome shotgun (WGS) entry which is preliminary data.</text>
</comment>
<dbReference type="InterPro" id="IPR028082">
    <property type="entry name" value="Peripla_BP_I"/>
</dbReference>
<evidence type="ECO:0000256" key="4">
    <source>
        <dbReference type="ARBA" id="ARBA00023163"/>
    </source>
</evidence>
<evidence type="ECO:0000313" key="7">
    <source>
        <dbReference type="Proteomes" id="UP000018217"/>
    </source>
</evidence>
<accession>V5Z6Y1</accession>
<dbReference type="PANTHER" id="PTHR30146">
    <property type="entry name" value="LACI-RELATED TRANSCRIPTIONAL REPRESSOR"/>
    <property type="match status" value="1"/>
</dbReference>
<feature type="domain" description="HTH lacI-type" evidence="5">
    <location>
        <begin position="2"/>
        <end position="56"/>
    </location>
</feature>
<dbReference type="InterPro" id="IPR010982">
    <property type="entry name" value="Lambda_DNA-bd_dom_sf"/>
</dbReference>
<dbReference type="OrthoDB" id="9798934at2"/>
<dbReference type="SUPFAM" id="SSF47413">
    <property type="entry name" value="lambda repressor-like DNA-binding domains"/>
    <property type="match status" value="1"/>
</dbReference>
<proteinExistence type="predicted"/>
<dbReference type="SMART" id="SM00354">
    <property type="entry name" value="HTH_LACI"/>
    <property type="match status" value="1"/>
</dbReference>
<dbReference type="GO" id="GO:0000976">
    <property type="term" value="F:transcription cis-regulatory region binding"/>
    <property type="evidence" value="ECO:0007669"/>
    <property type="project" value="TreeGrafter"/>
</dbReference>
<dbReference type="Gene3D" id="3.40.50.2300">
    <property type="match status" value="2"/>
</dbReference>
<dbReference type="PROSITE" id="PS00356">
    <property type="entry name" value="HTH_LACI_1"/>
    <property type="match status" value="1"/>
</dbReference>
<dbReference type="AlphaFoldDB" id="V5Z6Y1"/>
<keyword evidence="2" id="KW-0805">Transcription regulation</keyword>
<sequence length="331" mass="36653">MASLKDVAKLASVSLMTVSRAINNPSLLSQETFKRVKLAIEELNYVPDFSARKIRGEGAPPSIGVLALDTATTPFSVDLLLSLEKTAQHHGWSTFVVNLFDNNSAEQAVDKLLSFRPTGIVFTTMGLRKVHIPERLKDKPLVLANCVTDDHAVASYIPDDFQGQYLATHNMIAQGYRKPLCIYLPECTMAGVKRRQGFEMAWQEAGVPDAARQQHLPLGDQHYLDTAKIIAAHIRNGRPDFDLLVCGNDRIAFVAYQYLLAAGLRIPQDVAILGYDNMVGIGELFLPALSTVQLPHLDIGREAALHIIEQRNDVEMHKLSSPLLLRASTRY</sequence>
<reference evidence="6 7" key="1">
    <citation type="journal article" date="2013" name="Syst. Appl. Microbiol.">
        <title>Phylogenetic position and virulence apparatus of the pear flower necrosis pathogen Erwinia piriflorinigrans CFBP 5888T as assessed by comparative genomics.</title>
        <authorList>
            <person name="Smits T.H."/>
            <person name="Rezzonico F."/>
            <person name="Lopez M.M."/>
            <person name="Blom J."/>
            <person name="Goesmann A."/>
            <person name="Frey J.E."/>
            <person name="Duffy B."/>
        </authorList>
    </citation>
    <scope>NUCLEOTIDE SEQUENCE [LARGE SCALE GENOMIC DNA]</scope>
    <source>
        <strain evidence="7">CFBP5888</strain>
    </source>
</reference>
<evidence type="ECO:0000256" key="1">
    <source>
        <dbReference type="ARBA" id="ARBA00022491"/>
    </source>
</evidence>